<evidence type="ECO:0000313" key="1">
    <source>
        <dbReference type="EMBL" id="MDQ0647498.1"/>
    </source>
</evidence>
<dbReference type="AlphaFoldDB" id="A0AAW8EW80"/>
<organism evidence="1 2">
    <name type="scientific">Microbacterium natoriense</name>
    <dbReference type="NCBI Taxonomy" id="284570"/>
    <lineage>
        <taxon>Bacteria</taxon>
        <taxon>Bacillati</taxon>
        <taxon>Actinomycetota</taxon>
        <taxon>Actinomycetes</taxon>
        <taxon>Micrococcales</taxon>
        <taxon>Microbacteriaceae</taxon>
        <taxon>Microbacterium</taxon>
    </lineage>
</organism>
<comment type="caution">
    <text evidence="1">The sequence shown here is derived from an EMBL/GenBank/DDBJ whole genome shotgun (WGS) entry which is preliminary data.</text>
</comment>
<name>A0AAW8EW80_9MICO</name>
<proteinExistence type="predicted"/>
<sequence length="65" mass="6975">MLAIAVVLAPLTGCGGPAVTGEELFDQAREVNFAYKAAVADVQLQLFEGEWTLEGYGDRSRSVWG</sequence>
<dbReference type="Proteomes" id="UP001244427">
    <property type="component" value="Unassembled WGS sequence"/>
</dbReference>
<reference evidence="1 2" key="1">
    <citation type="submission" date="2023-07" db="EMBL/GenBank/DDBJ databases">
        <title>Comparative genomics of wheat-associated soil bacteria to identify genetic determinants of phenazine resistance.</title>
        <authorList>
            <person name="Mouncey N."/>
        </authorList>
    </citation>
    <scope>NUCLEOTIDE SEQUENCE [LARGE SCALE GENOMIC DNA]</scope>
    <source>
        <strain evidence="1 2">W4I9-1</strain>
    </source>
</reference>
<accession>A0AAW8EW80</accession>
<keyword evidence="2" id="KW-1185">Reference proteome</keyword>
<evidence type="ECO:0000313" key="2">
    <source>
        <dbReference type="Proteomes" id="UP001244427"/>
    </source>
</evidence>
<gene>
    <name evidence="1" type="ORF">QFZ53_001694</name>
</gene>
<protein>
    <submittedName>
        <fullName evidence="1">Uncharacterized protein</fullName>
    </submittedName>
</protein>
<dbReference type="EMBL" id="JAUSXV010000001">
    <property type="protein sequence ID" value="MDQ0647498.1"/>
    <property type="molecule type" value="Genomic_DNA"/>
</dbReference>